<reference evidence="2 3" key="1">
    <citation type="submission" date="2015-06" db="EMBL/GenBank/DDBJ databases">
        <title>Expansion of signal transduction pathways in fungi by whole-genome duplication.</title>
        <authorList>
            <consortium name="DOE Joint Genome Institute"/>
            <person name="Corrochano L.M."/>
            <person name="Kuo A."/>
            <person name="Marcet-Houben M."/>
            <person name="Polaino S."/>
            <person name="Salamov A."/>
            <person name="Villalobos J.M."/>
            <person name="Alvarez M.I."/>
            <person name="Avalos J."/>
            <person name="Benito E.P."/>
            <person name="Benoit I."/>
            <person name="Burger G."/>
            <person name="Camino L.P."/>
            <person name="Canovas D."/>
            <person name="Cerda-Olmedo E."/>
            <person name="Cheng J.-F."/>
            <person name="Dominguez A."/>
            <person name="Elias M."/>
            <person name="Eslava A.P."/>
            <person name="Glaser F."/>
            <person name="Grimwood J."/>
            <person name="Gutierrez G."/>
            <person name="Heitman J."/>
            <person name="Henrissat B."/>
            <person name="Iturriaga E.A."/>
            <person name="Lang B.F."/>
            <person name="Lavin J.L."/>
            <person name="Lee S."/>
            <person name="Li W."/>
            <person name="Lindquist E."/>
            <person name="Lopez-Garcia S."/>
            <person name="Luque E.M."/>
            <person name="Marcos A.T."/>
            <person name="Martin J."/>
            <person name="Mccluskey K."/>
            <person name="Medina H.R."/>
            <person name="Miralles-Duran A."/>
            <person name="Miyazaki A."/>
            <person name="Munoz-Torres E."/>
            <person name="Oguiza J.A."/>
            <person name="Ohm R."/>
            <person name="Olmedo M."/>
            <person name="Orejas M."/>
            <person name="Ortiz-Castellanos L."/>
            <person name="Pisabarro A.G."/>
            <person name="Rodriguez-Romero J."/>
            <person name="Ruiz-Herrera J."/>
            <person name="Ruiz-Vazquez R."/>
            <person name="Sanz C."/>
            <person name="Schackwitz W."/>
            <person name="Schmutz J."/>
            <person name="Shahriari M."/>
            <person name="Shelest E."/>
            <person name="Silva-Franco F."/>
            <person name="Soanes D."/>
            <person name="Syed K."/>
            <person name="Tagua V.G."/>
            <person name="Talbot N.J."/>
            <person name="Thon M."/>
            <person name="De Vries R.P."/>
            <person name="Wiebenga A."/>
            <person name="Yadav J.S."/>
            <person name="Braun E.L."/>
            <person name="Baker S."/>
            <person name="Garre V."/>
            <person name="Horwitz B."/>
            <person name="Torres-Martinez S."/>
            <person name="Idnurm A."/>
            <person name="Herrera-Estrella A."/>
            <person name="Gabaldon T."/>
            <person name="Grigoriev I.V."/>
        </authorList>
    </citation>
    <scope>NUCLEOTIDE SEQUENCE [LARGE SCALE GENOMIC DNA]</scope>
    <source>
        <strain evidence="2 3">CBS 277.49</strain>
    </source>
</reference>
<protein>
    <submittedName>
        <fullName evidence="2">Uncharacterized protein</fullName>
    </submittedName>
</protein>
<evidence type="ECO:0000313" key="2">
    <source>
        <dbReference type="EMBL" id="OAD07409.1"/>
    </source>
</evidence>
<name>A0A162RMW2_MUCCL</name>
<keyword evidence="3" id="KW-1185">Reference proteome</keyword>
<feature type="region of interest" description="Disordered" evidence="1">
    <location>
        <begin position="18"/>
        <end position="95"/>
    </location>
</feature>
<evidence type="ECO:0000313" key="3">
    <source>
        <dbReference type="Proteomes" id="UP000077051"/>
    </source>
</evidence>
<dbReference type="EMBL" id="AMYB01000001">
    <property type="protein sequence ID" value="OAD07409.1"/>
    <property type="molecule type" value="Genomic_DNA"/>
</dbReference>
<comment type="caution">
    <text evidence="2">The sequence shown here is derived from an EMBL/GenBank/DDBJ whole genome shotgun (WGS) entry which is preliminary data.</text>
</comment>
<accession>A0A162RMW2</accession>
<feature type="compositionally biased region" description="Basic and acidic residues" evidence="1">
    <location>
        <begin position="60"/>
        <end position="74"/>
    </location>
</feature>
<dbReference type="AlphaFoldDB" id="A0A162RMW2"/>
<evidence type="ECO:0000256" key="1">
    <source>
        <dbReference type="SAM" id="MobiDB-lite"/>
    </source>
</evidence>
<sequence>MSSIHNINSAVMTTMQGELQDGHATAARSSSISQRSVSSSVTEKHASVPAMLPDEAVLASKKDADHEYQFKCDDPDNGVNKQTSLSDVEHQQQQDTDVDGGYGWLVILGTFMVQVTSFGTASCW</sequence>
<organism evidence="2 3">
    <name type="scientific">Mucor lusitanicus CBS 277.49</name>
    <dbReference type="NCBI Taxonomy" id="747725"/>
    <lineage>
        <taxon>Eukaryota</taxon>
        <taxon>Fungi</taxon>
        <taxon>Fungi incertae sedis</taxon>
        <taxon>Mucoromycota</taxon>
        <taxon>Mucoromycotina</taxon>
        <taxon>Mucoromycetes</taxon>
        <taxon>Mucorales</taxon>
        <taxon>Mucorineae</taxon>
        <taxon>Mucoraceae</taxon>
        <taxon>Mucor</taxon>
    </lineage>
</organism>
<feature type="compositionally biased region" description="Low complexity" evidence="1">
    <location>
        <begin position="28"/>
        <end position="41"/>
    </location>
</feature>
<dbReference type="VEuPathDB" id="FungiDB:MUCCIDRAFT_104338"/>
<gene>
    <name evidence="2" type="ORF">MUCCIDRAFT_104338</name>
</gene>
<dbReference type="OrthoDB" id="6499973at2759"/>
<proteinExistence type="predicted"/>
<dbReference type="Proteomes" id="UP000077051">
    <property type="component" value="Unassembled WGS sequence"/>
</dbReference>